<sequence>MPFSLQIESILREILPPVTTAELEQEVASVMKAFAGQEFISIDEFTNMLKANAYWVEAGELVVKELMYLDCLQSNYNSKKALLSDDDYDELKDSLTWDGSALVTLSGDEARFLYAVACSKKQIPSMTDAEYQSLKARLKEEGSWTVNREKDPLEKLGLSTLVGYIHRSFGN</sequence>
<dbReference type="GO" id="GO:0009773">
    <property type="term" value="P:photosynthetic electron transport in photosystem I"/>
    <property type="evidence" value="ECO:0007669"/>
    <property type="project" value="InterPro"/>
</dbReference>
<reference evidence="1" key="1">
    <citation type="submission" date="2021-01" db="EMBL/GenBank/DDBJ databases">
        <authorList>
            <person name="Corre E."/>
            <person name="Pelletier E."/>
            <person name="Niang G."/>
            <person name="Scheremetjew M."/>
            <person name="Finn R."/>
            <person name="Kale V."/>
            <person name="Holt S."/>
            <person name="Cochrane G."/>
            <person name="Meng A."/>
            <person name="Brown T."/>
            <person name="Cohen L."/>
        </authorList>
    </citation>
    <scope>NUCLEOTIDE SEQUENCE</scope>
    <source>
        <strain evidence="1">CCMP1243</strain>
    </source>
</reference>
<dbReference type="InterPro" id="IPR039987">
    <property type="entry name" value="PGRL1"/>
</dbReference>
<name>A0A7S2S7L6_9STRA</name>
<protein>
    <submittedName>
        <fullName evidence="1">Uncharacterized protein</fullName>
    </submittedName>
</protein>
<dbReference type="AlphaFoldDB" id="A0A7S2S7L6"/>
<dbReference type="PANTHER" id="PTHR31032">
    <property type="entry name" value="PGR5-LIKE PROTEIN 1B, CHLOROPLASTIC"/>
    <property type="match status" value="1"/>
</dbReference>
<dbReference type="GO" id="GO:0009535">
    <property type="term" value="C:chloroplast thylakoid membrane"/>
    <property type="evidence" value="ECO:0007669"/>
    <property type="project" value="InterPro"/>
</dbReference>
<dbReference type="GO" id="GO:0016730">
    <property type="term" value="F:oxidoreductase activity, acting on iron-sulfur proteins as donors"/>
    <property type="evidence" value="ECO:0007669"/>
    <property type="project" value="InterPro"/>
</dbReference>
<accession>A0A7S2S7L6</accession>
<proteinExistence type="predicted"/>
<dbReference type="EMBL" id="HBHJ01018062">
    <property type="protein sequence ID" value="CAD9691955.1"/>
    <property type="molecule type" value="Transcribed_RNA"/>
</dbReference>
<organism evidence="1">
    <name type="scientific">Rhizochromulina marina</name>
    <dbReference type="NCBI Taxonomy" id="1034831"/>
    <lineage>
        <taxon>Eukaryota</taxon>
        <taxon>Sar</taxon>
        <taxon>Stramenopiles</taxon>
        <taxon>Ochrophyta</taxon>
        <taxon>Dictyochophyceae</taxon>
        <taxon>Rhizochromulinales</taxon>
        <taxon>Rhizochromulina</taxon>
    </lineage>
</organism>
<evidence type="ECO:0000313" key="1">
    <source>
        <dbReference type="EMBL" id="CAD9691955.1"/>
    </source>
</evidence>
<gene>
    <name evidence="1" type="ORF">RMAR1173_LOCUS11960</name>
</gene>
<dbReference type="PANTHER" id="PTHR31032:SF1">
    <property type="entry name" value="PGR5-LIKE PROTEIN 1B, CHLOROPLASTIC"/>
    <property type="match status" value="1"/>
</dbReference>